<evidence type="ECO:0000256" key="13">
    <source>
        <dbReference type="ARBA" id="ARBA00023146"/>
    </source>
</evidence>
<dbReference type="InterPro" id="IPR041616">
    <property type="entry name" value="PheRS_beta_core"/>
</dbReference>
<evidence type="ECO:0000256" key="10">
    <source>
        <dbReference type="ARBA" id="ARBA00022842"/>
    </source>
</evidence>
<dbReference type="InterPro" id="IPR020825">
    <property type="entry name" value="Phe-tRNA_synthase-like_B3/B4"/>
</dbReference>
<keyword evidence="6 15" id="KW-0436">Ligase</keyword>
<dbReference type="PANTHER" id="PTHR10947:SF0">
    <property type="entry name" value="PHENYLALANINE--TRNA LIGASE BETA SUBUNIT"/>
    <property type="match status" value="1"/>
</dbReference>
<dbReference type="RefSeq" id="WP_379867061.1">
    <property type="nucleotide sequence ID" value="NZ_JBHTBW010000062.1"/>
</dbReference>
<dbReference type="NCBIfam" id="NF045760">
    <property type="entry name" value="YtpR"/>
    <property type="match status" value="1"/>
</dbReference>
<dbReference type="Gene3D" id="3.50.40.10">
    <property type="entry name" value="Phenylalanyl-trna Synthetase, Chain B, domain 3"/>
    <property type="match status" value="1"/>
</dbReference>
<feature type="domain" description="TRNA-binding" evidence="17">
    <location>
        <begin position="40"/>
        <end position="155"/>
    </location>
</feature>
<dbReference type="SMART" id="SM00873">
    <property type="entry name" value="B3_4"/>
    <property type="match status" value="1"/>
</dbReference>
<comment type="catalytic activity">
    <reaction evidence="14 15">
        <text>tRNA(Phe) + L-phenylalanine + ATP = L-phenylalanyl-tRNA(Phe) + AMP + diphosphate + H(+)</text>
        <dbReference type="Rhea" id="RHEA:19413"/>
        <dbReference type="Rhea" id="RHEA-COMP:9668"/>
        <dbReference type="Rhea" id="RHEA-COMP:9699"/>
        <dbReference type="ChEBI" id="CHEBI:15378"/>
        <dbReference type="ChEBI" id="CHEBI:30616"/>
        <dbReference type="ChEBI" id="CHEBI:33019"/>
        <dbReference type="ChEBI" id="CHEBI:58095"/>
        <dbReference type="ChEBI" id="CHEBI:78442"/>
        <dbReference type="ChEBI" id="CHEBI:78531"/>
        <dbReference type="ChEBI" id="CHEBI:456215"/>
        <dbReference type="EC" id="6.1.1.20"/>
    </reaction>
</comment>
<comment type="subunit">
    <text evidence="3 15">Tetramer of two alpha and two beta subunits.</text>
</comment>
<dbReference type="InterPro" id="IPR009061">
    <property type="entry name" value="DNA-bd_dom_put_sf"/>
</dbReference>
<dbReference type="Pfam" id="PF01588">
    <property type="entry name" value="tRNA_bind"/>
    <property type="match status" value="1"/>
</dbReference>
<keyword evidence="12 15" id="KW-0648">Protein biosynthesis</keyword>
<dbReference type="Gene3D" id="3.30.56.10">
    <property type="match status" value="2"/>
</dbReference>
<keyword evidence="21" id="KW-1185">Reference proteome</keyword>
<feature type="binding site" evidence="15">
    <location>
        <position position="466"/>
    </location>
    <ligand>
        <name>Mg(2+)</name>
        <dbReference type="ChEBI" id="CHEBI:18420"/>
        <note>shared with alpha subunit</note>
    </ligand>
</feature>
<reference evidence="21" key="1">
    <citation type="journal article" date="2019" name="Int. J. Syst. Evol. Microbiol.">
        <title>The Global Catalogue of Microorganisms (GCM) 10K type strain sequencing project: providing services to taxonomists for standard genome sequencing and annotation.</title>
        <authorList>
            <consortium name="The Broad Institute Genomics Platform"/>
            <consortium name="The Broad Institute Genome Sequencing Center for Infectious Disease"/>
            <person name="Wu L."/>
            <person name="Ma J."/>
        </authorList>
    </citation>
    <scope>NUCLEOTIDE SEQUENCE [LARGE SCALE GENOMIC DNA]</scope>
    <source>
        <strain evidence="21">CGMCC 1.12942</strain>
    </source>
</reference>
<comment type="subcellular location">
    <subcellularLocation>
        <location evidence="1 15">Cytoplasm</location>
    </subcellularLocation>
</comment>
<evidence type="ECO:0000256" key="2">
    <source>
        <dbReference type="ARBA" id="ARBA00008653"/>
    </source>
</evidence>
<dbReference type="Gene3D" id="3.30.70.380">
    <property type="entry name" value="Ferrodoxin-fold anticodon-binding domain"/>
    <property type="match status" value="1"/>
</dbReference>
<evidence type="ECO:0000256" key="6">
    <source>
        <dbReference type="ARBA" id="ARBA00022598"/>
    </source>
</evidence>
<keyword evidence="5 16" id="KW-0820">tRNA-binding</keyword>
<dbReference type="SUPFAM" id="SSF46955">
    <property type="entry name" value="Putative DNA-binding domain"/>
    <property type="match status" value="1"/>
</dbReference>
<dbReference type="Gene3D" id="2.40.50.140">
    <property type="entry name" value="Nucleic acid-binding proteins"/>
    <property type="match status" value="1"/>
</dbReference>
<evidence type="ECO:0000256" key="1">
    <source>
        <dbReference type="ARBA" id="ARBA00004496"/>
    </source>
</evidence>
<evidence type="ECO:0000259" key="18">
    <source>
        <dbReference type="PROSITE" id="PS51447"/>
    </source>
</evidence>
<evidence type="ECO:0000256" key="11">
    <source>
        <dbReference type="ARBA" id="ARBA00022884"/>
    </source>
</evidence>
<dbReference type="InterPro" id="IPR045060">
    <property type="entry name" value="Phe-tRNA-ligase_IIc_bsu"/>
</dbReference>
<feature type="binding site" evidence="15">
    <location>
        <position position="470"/>
    </location>
    <ligand>
        <name>Mg(2+)</name>
        <dbReference type="ChEBI" id="CHEBI:18420"/>
        <note>shared with alpha subunit</note>
    </ligand>
</feature>
<dbReference type="SUPFAM" id="SSF55681">
    <property type="entry name" value="Class II aaRS and biotin synthetases"/>
    <property type="match status" value="1"/>
</dbReference>
<dbReference type="EMBL" id="JBHTBW010000062">
    <property type="protein sequence ID" value="MFC7442893.1"/>
    <property type="molecule type" value="Genomic_DNA"/>
</dbReference>
<feature type="domain" description="FDX-ACB" evidence="18">
    <location>
        <begin position="712"/>
        <end position="805"/>
    </location>
</feature>
<evidence type="ECO:0000256" key="12">
    <source>
        <dbReference type="ARBA" id="ARBA00022917"/>
    </source>
</evidence>
<protein>
    <recommendedName>
        <fullName evidence="15">Phenylalanine--tRNA ligase beta subunit</fullName>
        <ecNumber evidence="15">6.1.1.20</ecNumber>
    </recommendedName>
    <alternativeName>
        <fullName evidence="15">Phenylalanyl-tRNA synthetase beta subunit</fullName>
        <shortName evidence="15">PheRS</shortName>
    </alternativeName>
</protein>
<sequence length="805" mass="88361">MLVSYEWLSQYVDLEGISPEDIAEELNRTGIEVEVIYTRDPGVSGVVIGEVMSVERHPEADRLNVCLVNVGKGQVLQIVCGAKNVAAGQRVPVALVGAKLPGGLHIKKAQLRGVESNGMICSAQELGFPEKVLMKEQTEGILVLEADAPIGTDIKEYLSMNDQVIELQLTPNRSDCLGMIGVAYEVAAIFDRELRLPMMQQLPPQYEAPLNIYIESEEDCPFYAAQVVHDLKVGPSPQWMQNRLISAGIRPINNIVDITNYVMLETGQPLHAFDYNQVQEGQIVVRRALAGEQIVTLDSVPRTCDQEMLLITDGEKPLALAGVMGGESSEVTDQTVTILLEAAFFDPQVVRQTSRKLGLRSDASARFEKGVDPEGILPALARAVQLLCQIAGGAVASEPLVKKAGDVEDIVIDLRHERLVNLLGVQLSQEEVVDIFRRLRFPIETTEGGYAVQVPTRRPDITIEVDLIEEVARLYGYDRIPTTLPWGQQPPGGLTEEQKVRRVIRHTLRDLGLSEVLTYSLTSQALEQEVASLYTVETHIPLAMPMSNEHAVLRTNLLPHLIETAAYNQRHGNERVQIFELARVYLPNTAEGQVLPEERLVLAGLLTGKQHTSIWKGEALPAGDFYTAKGVLEALFTRLGVFDVEYQAVAPHGFHPGRTAQILINGEFVGLLGELHPTLAKKYDLLRPVAFQVDAEKLIAAIEGPLVYQPIPRVPAVTRDLAVIVDEETPVGLLEAGIWQAGGELIESVALFDVFAGEQIGAGKKNVAFSLAYRAADRTLTDEEVSEVHARVVNHLAEAFGAKLR</sequence>
<dbReference type="InterPro" id="IPR036690">
    <property type="entry name" value="Fdx_antiC-bd_sf"/>
</dbReference>
<dbReference type="InterPro" id="IPR005146">
    <property type="entry name" value="B3/B4_tRNA-bd"/>
</dbReference>
<dbReference type="InterPro" id="IPR004532">
    <property type="entry name" value="Phe-tRNA-ligase_IIc_bsu_bact"/>
</dbReference>
<dbReference type="EC" id="6.1.1.20" evidence="15"/>
<gene>
    <name evidence="15 20" type="primary">pheT</name>
    <name evidence="20" type="ORF">ACFQNG_17620</name>
</gene>
<evidence type="ECO:0000256" key="5">
    <source>
        <dbReference type="ARBA" id="ARBA00022555"/>
    </source>
</evidence>
<evidence type="ECO:0000256" key="14">
    <source>
        <dbReference type="ARBA" id="ARBA00049255"/>
    </source>
</evidence>
<evidence type="ECO:0000256" key="16">
    <source>
        <dbReference type="PROSITE-ProRule" id="PRU00209"/>
    </source>
</evidence>
<dbReference type="GO" id="GO:0004826">
    <property type="term" value="F:phenylalanine-tRNA ligase activity"/>
    <property type="evidence" value="ECO:0007669"/>
    <property type="project" value="UniProtKB-EC"/>
</dbReference>
<feature type="domain" description="B5" evidence="19">
    <location>
        <begin position="407"/>
        <end position="482"/>
    </location>
</feature>
<evidence type="ECO:0000313" key="21">
    <source>
        <dbReference type="Proteomes" id="UP001596500"/>
    </source>
</evidence>
<evidence type="ECO:0000256" key="4">
    <source>
        <dbReference type="ARBA" id="ARBA00022490"/>
    </source>
</evidence>
<evidence type="ECO:0000256" key="7">
    <source>
        <dbReference type="ARBA" id="ARBA00022723"/>
    </source>
</evidence>
<dbReference type="PROSITE" id="PS50886">
    <property type="entry name" value="TRBD"/>
    <property type="match status" value="1"/>
</dbReference>
<evidence type="ECO:0000313" key="20">
    <source>
        <dbReference type="EMBL" id="MFC7442893.1"/>
    </source>
</evidence>
<evidence type="ECO:0000256" key="9">
    <source>
        <dbReference type="ARBA" id="ARBA00022840"/>
    </source>
</evidence>
<dbReference type="HAMAP" id="MF_00283">
    <property type="entry name" value="Phe_tRNA_synth_beta1"/>
    <property type="match status" value="1"/>
</dbReference>
<accession>A0ABW2RPF4</accession>
<dbReference type="Pfam" id="PF03483">
    <property type="entry name" value="B3_4"/>
    <property type="match status" value="1"/>
</dbReference>
<evidence type="ECO:0000256" key="8">
    <source>
        <dbReference type="ARBA" id="ARBA00022741"/>
    </source>
</evidence>
<dbReference type="Pfam" id="PF03484">
    <property type="entry name" value="B5"/>
    <property type="match status" value="1"/>
</dbReference>
<keyword evidence="8 15" id="KW-0547">Nucleotide-binding</keyword>
<dbReference type="NCBIfam" id="TIGR00472">
    <property type="entry name" value="pheT_bact"/>
    <property type="match status" value="1"/>
</dbReference>
<dbReference type="CDD" id="cd00769">
    <property type="entry name" value="PheRS_beta_core"/>
    <property type="match status" value="1"/>
</dbReference>
<keyword evidence="11 16" id="KW-0694">RNA-binding</keyword>
<dbReference type="SUPFAM" id="SSF56037">
    <property type="entry name" value="PheT/TilS domain"/>
    <property type="match status" value="1"/>
</dbReference>
<dbReference type="InterPro" id="IPR005147">
    <property type="entry name" value="tRNA_synthase_B5-dom"/>
</dbReference>
<dbReference type="InterPro" id="IPR012340">
    <property type="entry name" value="NA-bd_OB-fold"/>
</dbReference>
<comment type="cofactor">
    <cofactor evidence="15">
        <name>Mg(2+)</name>
        <dbReference type="ChEBI" id="CHEBI:18420"/>
    </cofactor>
    <text evidence="15">Binds 2 magnesium ions per tetramer.</text>
</comment>
<dbReference type="SUPFAM" id="SSF54991">
    <property type="entry name" value="Anticodon-binding domain of PheRS"/>
    <property type="match status" value="1"/>
</dbReference>
<dbReference type="Pfam" id="PF17759">
    <property type="entry name" value="tRNA_synthFbeta"/>
    <property type="match status" value="1"/>
</dbReference>
<comment type="caution">
    <text evidence="20">The sequence shown here is derived from an EMBL/GenBank/DDBJ whole genome shotgun (WGS) entry which is preliminary data.</text>
</comment>
<proteinExistence type="inferred from homology"/>
<evidence type="ECO:0000256" key="3">
    <source>
        <dbReference type="ARBA" id="ARBA00011209"/>
    </source>
</evidence>
<dbReference type="SMART" id="SM00896">
    <property type="entry name" value="FDX-ACB"/>
    <property type="match status" value="1"/>
</dbReference>
<keyword evidence="9 15" id="KW-0067">ATP-binding</keyword>
<dbReference type="PROSITE" id="PS51483">
    <property type="entry name" value="B5"/>
    <property type="match status" value="1"/>
</dbReference>
<dbReference type="PROSITE" id="PS51447">
    <property type="entry name" value="FDX_ACB"/>
    <property type="match status" value="1"/>
</dbReference>
<dbReference type="CDD" id="cd02796">
    <property type="entry name" value="tRNA_bind_bactPheRS"/>
    <property type="match status" value="1"/>
</dbReference>
<dbReference type="Gene3D" id="3.30.930.10">
    <property type="entry name" value="Bira Bifunctional Protein, Domain 2"/>
    <property type="match status" value="1"/>
</dbReference>
<dbReference type="InterPro" id="IPR045864">
    <property type="entry name" value="aa-tRNA-synth_II/BPL/LPL"/>
</dbReference>
<dbReference type="Pfam" id="PF03147">
    <property type="entry name" value="FDX-ACB"/>
    <property type="match status" value="1"/>
</dbReference>
<dbReference type="InterPro" id="IPR005121">
    <property type="entry name" value="Fdx_antiC-bd"/>
</dbReference>
<organism evidence="20 21">
    <name type="scientific">Laceyella putida</name>
    <dbReference type="NCBI Taxonomy" id="110101"/>
    <lineage>
        <taxon>Bacteria</taxon>
        <taxon>Bacillati</taxon>
        <taxon>Bacillota</taxon>
        <taxon>Bacilli</taxon>
        <taxon>Bacillales</taxon>
        <taxon>Thermoactinomycetaceae</taxon>
        <taxon>Laceyella</taxon>
    </lineage>
</organism>
<dbReference type="Proteomes" id="UP001596500">
    <property type="component" value="Unassembled WGS sequence"/>
</dbReference>
<comment type="similarity">
    <text evidence="2 15">Belongs to the phenylalanyl-tRNA synthetase beta subunit family. Type 1 subfamily.</text>
</comment>
<evidence type="ECO:0000259" key="17">
    <source>
        <dbReference type="PROSITE" id="PS50886"/>
    </source>
</evidence>
<evidence type="ECO:0000259" key="19">
    <source>
        <dbReference type="PROSITE" id="PS51483"/>
    </source>
</evidence>
<keyword evidence="7 15" id="KW-0479">Metal-binding</keyword>
<keyword evidence="4 15" id="KW-0963">Cytoplasm</keyword>
<feature type="binding site" evidence="15">
    <location>
        <position position="469"/>
    </location>
    <ligand>
        <name>Mg(2+)</name>
        <dbReference type="ChEBI" id="CHEBI:18420"/>
        <note>shared with alpha subunit</note>
    </ligand>
</feature>
<keyword evidence="13 15" id="KW-0030">Aminoacyl-tRNA synthetase</keyword>
<dbReference type="SUPFAM" id="SSF50249">
    <property type="entry name" value="Nucleic acid-binding proteins"/>
    <property type="match status" value="1"/>
</dbReference>
<keyword evidence="10 15" id="KW-0460">Magnesium</keyword>
<dbReference type="InterPro" id="IPR033714">
    <property type="entry name" value="tRNA_bind_bactPheRS"/>
</dbReference>
<feature type="binding site" evidence="15">
    <location>
        <position position="460"/>
    </location>
    <ligand>
        <name>Mg(2+)</name>
        <dbReference type="ChEBI" id="CHEBI:18420"/>
        <note>shared with alpha subunit</note>
    </ligand>
</feature>
<dbReference type="SMART" id="SM00874">
    <property type="entry name" value="B5"/>
    <property type="match status" value="1"/>
</dbReference>
<dbReference type="PANTHER" id="PTHR10947">
    <property type="entry name" value="PHENYLALANYL-TRNA SYNTHETASE BETA CHAIN AND LEUCINE-RICH REPEAT-CONTAINING PROTEIN 47"/>
    <property type="match status" value="1"/>
</dbReference>
<dbReference type="InterPro" id="IPR002547">
    <property type="entry name" value="tRNA-bd_dom"/>
</dbReference>
<evidence type="ECO:0000256" key="15">
    <source>
        <dbReference type="HAMAP-Rule" id="MF_00283"/>
    </source>
</evidence>
<name>A0ABW2RPF4_9BACL</name>